<evidence type="ECO:0000256" key="1">
    <source>
        <dbReference type="ARBA" id="ARBA00011028"/>
    </source>
</evidence>
<dbReference type="EMBL" id="NXNI01000001">
    <property type="protein sequence ID" value="PCR90794.1"/>
    <property type="molecule type" value="Genomic_DNA"/>
</dbReference>
<evidence type="ECO:0000256" key="2">
    <source>
        <dbReference type="ARBA" id="ARBA00022448"/>
    </source>
</evidence>
<dbReference type="Proteomes" id="UP000219689">
    <property type="component" value="Unassembled WGS sequence"/>
</dbReference>
<dbReference type="InterPro" id="IPR050492">
    <property type="entry name" value="Bact_metal-bind_prot9"/>
</dbReference>
<evidence type="ECO:0000313" key="6">
    <source>
        <dbReference type="EMBL" id="PCR90794.1"/>
    </source>
</evidence>
<dbReference type="PROSITE" id="PS51318">
    <property type="entry name" value="TAT"/>
    <property type="match status" value="1"/>
</dbReference>
<evidence type="ECO:0000256" key="3">
    <source>
        <dbReference type="ARBA" id="ARBA00022729"/>
    </source>
</evidence>
<feature type="compositionally biased region" description="Basic and acidic residues" evidence="5">
    <location>
        <begin position="163"/>
        <end position="174"/>
    </location>
</feature>
<name>A0A2A5QVF4_9EURY</name>
<dbReference type="PROSITE" id="PS51257">
    <property type="entry name" value="PROKAR_LIPOPROTEIN"/>
    <property type="match status" value="1"/>
</dbReference>
<keyword evidence="7" id="KW-1185">Reference proteome</keyword>
<sequence length="356" mass="38431">MNLTRRALVKTGAGALATGTVAGCLDDVGNATATMDSGYAAFFTLWDWTEQISGDAMEFENPVGTGEAGHGWSPSGDLTRDIADSGAFVYLDTAEFSWAQDIAATLESDYDTVAVIDGFEGLDDQLLGWDHEVETGGHEHDDGGHESDGHDDHDGDGHDEELENAHDGHDHDPSSVDPHAWLDPVLAGEMVTAIADGLADADPDNAETYEENAAEYAAELESLDQQFEDLIDAANRRVAVFAGHDSFTYLQERYGFEIHTPVGVSAQAQVTTDAMAATIDLVDEEGIETILYNPFKATDGSYQMVENILEGSNATDAMPITHLSGTLAKWHEEGLGYREQMEEINLPAFREVLDAQ</sequence>
<accession>A0A2A5QVF4</accession>
<dbReference type="SUPFAM" id="SSF53807">
    <property type="entry name" value="Helical backbone' metal receptor"/>
    <property type="match status" value="1"/>
</dbReference>
<dbReference type="GO" id="GO:0030001">
    <property type="term" value="P:metal ion transport"/>
    <property type="evidence" value="ECO:0007669"/>
    <property type="project" value="InterPro"/>
</dbReference>
<dbReference type="PANTHER" id="PTHR42953:SF3">
    <property type="entry name" value="HIGH-AFFINITY ZINC UPTAKE SYSTEM PROTEIN ZNUA"/>
    <property type="match status" value="1"/>
</dbReference>
<comment type="similarity">
    <text evidence="1">Belongs to the bacterial solute-binding protein 9 family.</text>
</comment>
<evidence type="ECO:0000256" key="5">
    <source>
        <dbReference type="SAM" id="MobiDB-lite"/>
    </source>
</evidence>
<comment type="caution">
    <text evidence="6">The sequence shown here is derived from an EMBL/GenBank/DDBJ whole genome shotgun (WGS) entry which is preliminary data.</text>
</comment>
<keyword evidence="3" id="KW-0732">Signal</keyword>
<gene>
    <name evidence="6" type="ORF">CP557_09870</name>
</gene>
<dbReference type="Gene3D" id="3.40.50.1980">
    <property type="entry name" value="Nitrogenase molybdenum iron protein domain"/>
    <property type="match status" value="2"/>
</dbReference>
<dbReference type="PANTHER" id="PTHR42953">
    <property type="entry name" value="HIGH-AFFINITY ZINC UPTAKE SYSTEM PROTEIN ZNUA-RELATED"/>
    <property type="match status" value="1"/>
</dbReference>
<dbReference type="OrthoDB" id="50488at2157"/>
<feature type="compositionally biased region" description="Basic and acidic residues" evidence="5">
    <location>
        <begin position="133"/>
        <end position="156"/>
    </location>
</feature>
<keyword evidence="4" id="KW-0175">Coiled coil</keyword>
<reference evidence="6 7" key="1">
    <citation type="submission" date="2017-09" db="EMBL/GenBank/DDBJ databases">
        <title>Genome sequences of Natrinema ejinorence JCM 13890T.</title>
        <authorList>
            <person name="Roh S.W."/>
            <person name="Kim Y.B."/>
            <person name="Kim J.Y."/>
        </authorList>
    </citation>
    <scope>NUCLEOTIDE SEQUENCE [LARGE SCALE GENOMIC DNA]</scope>
    <source>
        <strain evidence="6 7">JCM 13890</strain>
    </source>
</reference>
<dbReference type="InterPro" id="IPR006127">
    <property type="entry name" value="ZnuA-like"/>
</dbReference>
<dbReference type="InterPro" id="IPR006311">
    <property type="entry name" value="TAT_signal"/>
</dbReference>
<protein>
    <submittedName>
        <fullName evidence="6">ABC transporter substrate-binding protein</fullName>
    </submittedName>
</protein>
<dbReference type="Pfam" id="PF01297">
    <property type="entry name" value="ZnuA"/>
    <property type="match status" value="1"/>
</dbReference>
<proteinExistence type="inferred from homology"/>
<dbReference type="RefSeq" id="WP_097379740.1">
    <property type="nucleotide sequence ID" value="NZ_NXNI01000001.1"/>
</dbReference>
<dbReference type="AlphaFoldDB" id="A0A2A5QVF4"/>
<organism evidence="6 7">
    <name type="scientific">Natrinema ejinorense</name>
    <dbReference type="NCBI Taxonomy" id="373386"/>
    <lineage>
        <taxon>Archaea</taxon>
        <taxon>Methanobacteriati</taxon>
        <taxon>Methanobacteriota</taxon>
        <taxon>Stenosarchaea group</taxon>
        <taxon>Halobacteria</taxon>
        <taxon>Halobacteriales</taxon>
        <taxon>Natrialbaceae</taxon>
        <taxon>Natrinema</taxon>
    </lineage>
</organism>
<evidence type="ECO:0000256" key="4">
    <source>
        <dbReference type="SAM" id="Coils"/>
    </source>
</evidence>
<keyword evidence="2" id="KW-0813">Transport</keyword>
<feature type="region of interest" description="Disordered" evidence="5">
    <location>
        <begin position="133"/>
        <end position="180"/>
    </location>
</feature>
<feature type="coiled-coil region" evidence="4">
    <location>
        <begin position="206"/>
        <end position="237"/>
    </location>
</feature>
<evidence type="ECO:0000313" key="7">
    <source>
        <dbReference type="Proteomes" id="UP000219689"/>
    </source>
</evidence>
<dbReference type="GO" id="GO:0046872">
    <property type="term" value="F:metal ion binding"/>
    <property type="evidence" value="ECO:0007669"/>
    <property type="project" value="InterPro"/>
</dbReference>